<evidence type="ECO:0000256" key="1">
    <source>
        <dbReference type="PROSITE-ProRule" id="PRU00076"/>
    </source>
</evidence>
<feature type="disulfide bond" evidence="1">
    <location>
        <begin position="413"/>
        <end position="422"/>
    </location>
</feature>
<dbReference type="PROSITE" id="PS50026">
    <property type="entry name" value="EGF_3"/>
    <property type="match status" value="1"/>
</dbReference>
<feature type="region of interest" description="Disordered" evidence="2">
    <location>
        <begin position="248"/>
        <end position="303"/>
    </location>
</feature>
<sequence>MWILSSRERQQRGSMQAGSHNSVSSNNNTSLGVPSYYRDDASSIYSGVPSMPPSLHPSTTSPIEPPRPVSTINGLNALVRNASIGLKTTPKVTTVRSPDKGSRSADTLKQDFPTASPVKSPAVQSPDNREALPKLYPQSNGGSSDALGAASLDVSASESDEPDTLRPLAPVRTKSSSPLVPAELRKEGVEPTPSAFRSGKKRPPRLDMSAVAEAEQRGSLTSLPDLIKRATRLASNLDRGKTASRLGMGAWLNDSANQSEKGKSGPSTARRSANSLTDMLASFPPPAIGTPTDSPRGTDRKRALSTWSSNLKFSPQLQSNHDFSKEKAQPRSERSQDKRRCCGLPLWLLILLIVIGICLVAVAIVIPVVFVVNPQQRNVQTSANTTTICQQRYSCQNGGASIVALDGSCQCVCINGYTGATCTEQDRTGCNTVSIGSTGNVTLGSALPRIIDSAYSNFSIPLDSSTLLGLFSSSGLSCTVENALITFNGLAQRDVNERRQAAATSEGIIYQNGGPTSSSTTLATATTTSTTAAASSTASFTASATVLDFARTAVLFVFQQTQSFNSSYAAQQNLQRFFSSPSGSLASANSLGLGSGYSADLTSYHVILPNGTMVGGGSGHA</sequence>
<dbReference type="OrthoDB" id="283575at2759"/>
<accession>A0A6H0XXB6</accession>
<keyword evidence="1" id="KW-0245">EGF-like domain</keyword>
<feature type="transmembrane region" description="Helical" evidence="3">
    <location>
        <begin position="344"/>
        <end position="372"/>
    </location>
</feature>
<feature type="region of interest" description="Disordered" evidence="2">
    <location>
        <begin position="89"/>
        <end position="217"/>
    </location>
</feature>
<evidence type="ECO:0000313" key="6">
    <source>
        <dbReference type="Proteomes" id="UP000503462"/>
    </source>
</evidence>
<organism evidence="5 6">
    <name type="scientific">Peltaster fructicola</name>
    <dbReference type="NCBI Taxonomy" id="286661"/>
    <lineage>
        <taxon>Eukaryota</taxon>
        <taxon>Fungi</taxon>
        <taxon>Dikarya</taxon>
        <taxon>Ascomycota</taxon>
        <taxon>Pezizomycotina</taxon>
        <taxon>Dothideomycetes</taxon>
        <taxon>Dothideomycetes incertae sedis</taxon>
        <taxon>Peltaster</taxon>
    </lineage>
</organism>
<dbReference type="PROSITE" id="PS01186">
    <property type="entry name" value="EGF_2"/>
    <property type="match status" value="1"/>
</dbReference>
<dbReference type="AlphaFoldDB" id="A0A6H0XXB6"/>
<dbReference type="InterPro" id="IPR000742">
    <property type="entry name" value="EGF"/>
</dbReference>
<feature type="compositionally biased region" description="Low complexity" evidence="2">
    <location>
        <begin position="19"/>
        <end position="30"/>
    </location>
</feature>
<feature type="region of interest" description="Disordered" evidence="2">
    <location>
        <begin position="315"/>
        <end position="334"/>
    </location>
</feature>
<feature type="region of interest" description="Disordered" evidence="2">
    <location>
        <begin position="47"/>
        <end position="71"/>
    </location>
</feature>
<keyword evidence="3" id="KW-0812">Transmembrane</keyword>
<dbReference type="PANTHER" id="PTHR17178:SF0">
    <property type="entry name" value="SERGLYCIN"/>
    <property type="match status" value="1"/>
</dbReference>
<evidence type="ECO:0000259" key="4">
    <source>
        <dbReference type="PROSITE" id="PS50026"/>
    </source>
</evidence>
<keyword evidence="3" id="KW-1133">Transmembrane helix</keyword>
<protein>
    <recommendedName>
        <fullName evidence="4">EGF-like domain-containing protein</fullName>
    </recommendedName>
</protein>
<reference evidence="5 6" key="1">
    <citation type="journal article" date="2016" name="Sci. Rep.">
        <title>Peltaster fructicola genome reveals evolution from an invasive phytopathogen to an ectophytic parasite.</title>
        <authorList>
            <person name="Xu C."/>
            <person name="Chen H."/>
            <person name="Gleason M.L."/>
            <person name="Xu J.R."/>
            <person name="Liu H."/>
            <person name="Zhang R."/>
            <person name="Sun G."/>
        </authorList>
    </citation>
    <scope>NUCLEOTIDE SEQUENCE [LARGE SCALE GENOMIC DNA]</scope>
    <source>
        <strain evidence="5 6">LNHT1506</strain>
    </source>
</reference>
<evidence type="ECO:0000256" key="3">
    <source>
        <dbReference type="SAM" id="Phobius"/>
    </source>
</evidence>
<dbReference type="PANTHER" id="PTHR17178">
    <property type="entry name" value="SECRETORY GRANULE PROTEOGLYCAN CORE PROTEIN"/>
    <property type="match status" value="1"/>
</dbReference>
<keyword evidence="1" id="KW-1015">Disulfide bond</keyword>
<dbReference type="CDD" id="cd00054">
    <property type="entry name" value="EGF_CA"/>
    <property type="match status" value="1"/>
</dbReference>
<keyword evidence="3" id="KW-0472">Membrane</keyword>
<dbReference type="Proteomes" id="UP000503462">
    <property type="component" value="Chromosome 3"/>
</dbReference>
<feature type="compositionally biased region" description="Basic and acidic residues" evidence="2">
    <location>
        <begin position="97"/>
        <end position="109"/>
    </location>
</feature>
<dbReference type="PROSITE" id="PS00022">
    <property type="entry name" value="EGF_1"/>
    <property type="match status" value="1"/>
</dbReference>
<feature type="compositionally biased region" description="Basic and acidic residues" evidence="2">
    <location>
        <begin position="322"/>
        <end position="334"/>
    </location>
</feature>
<evidence type="ECO:0000256" key="2">
    <source>
        <dbReference type="SAM" id="MobiDB-lite"/>
    </source>
</evidence>
<feature type="region of interest" description="Disordered" evidence="2">
    <location>
        <begin position="1"/>
        <end position="35"/>
    </location>
</feature>
<proteinExistence type="predicted"/>
<evidence type="ECO:0000313" key="5">
    <source>
        <dbReference type="EMBL" id="QIW99304.1"/>
    </source>
</evidence>
<feature type="compositionally biased region" description="Basic and acidic residues" evidence="2">
    <location>
        <begin position="1"/>
        <end position="11"/>
    </location>
</feature>
<feature type="compositionally biased region" description="Polar residues" evidence="2">
    <location>
        <begin position="254"/>
        <end position="277"/>
    </location>
</feature>
<name>A0A6H0XXB6_9PEZI</name>
<keyword evidence="6" id="KW-1185">Reference proteome</keyword>
<comment type="caution">
    <text evidence="1">Lacks conserved residue(s) required for the propagation of feature annotation.</text>
</comment>
<gene>
    <name evidence="5" type="ORF">AMS68_004822</name>
</gene>
<feature type="domain" description="EGF-like" evidence="4">
    <location>
        <begin position="385"/>
        <end position="423"/>
    </location>
</feature>
<dbReference type="EMBL" id="CP051141">
    <property type="protein sequence ID" value="QIW99304.1"/>
    <property type="molecule type" value="Genomic_DNA"/>
</dbReference>